<gene>
    <name evidence="2" type="ORF">OL599_09320</name>
</gene>
<dbReference type="EMBL" id="JAPDNT010000005">
    <property type="protein sequence ID" value="MCW3474783.1"/>
    <property type="molecule type" value="Genomic_DNA"/>
</dbReference>
<sequence length="274" mass="28533">MANEPAGGSGGGPKAPKDLPQHPLVEQLKPDPSQPARRVVALSGLPGNSDRAGYQRLYLTTKLDYYAEFLATDILLTEAVPADESPFPGVEATRVTIGRDATIHYIWAKTAQPVDEFDLDVRLGAAGAAAGAIPIPLPTRTCPDGTVCGTCDGTCDTCGRTCVTCETCFTRCGQATCATCETRCNQATCAATCQTCATQCNQATCAGTCNTCATQCNQATCAGTCNTCATQCNQATCHTCHTRCGGATCVTCHTCIDTCHRTCVTCCGHPFTCV</sequence>
<dbReference type="RefSeq" id="WP_264713437.1">
    <property type="nucleotide sequence ID" value="NZ_JAPDNT010000005.1"/>
</dbReference>
<evidence type="ECO:0000313" key="3">
    <source>
        <dbReference type="Proteomes" id="UP001165679"/>
    </source>
</evidence>
<organism evidence="2 3">
    <name type="scientific">Limobrevibacterium gyesilva</name>
    <dbReference type="NCBI Taxonomy" id="2991712"/>
    <lineage>
        <taxon>Bacteria</taxon>
        <taxon>Pseudomonadati</taxon>
        <taxon>Pseudomonadota</taxon>
        <taxon>Alphaproteobacteria</taxon>
        <taxon>Acetobacterales</taxon>
        <taxon>Acetobacteraceae</taxon>
        <taxon>Limobrevibacterium</taxon>
    </lineage>
</organism>
<dbReference type="Proteomes" id="UP001165679">
    <property type="component" value="Unassembled WGS sequence"/>
</dbReference>
<evidence type="ECO:0000256" key="1">
    <source>
        <dbReference type="SAM" id="MobiDB-lite"/>
    </source>
</evidence>
<proteinExistence type="predicted"/>
<reference evidence="2" key="1">
    <citation type="submission" date="2022-09" db="EMBL/GenBank/DDBJ databases">
        <title>Rhodovastum sp. nov. RN2-1 isolated from soil in Seongnam, South Korea.</title>
        <authorList>
            <person name="Le N.T."/>
        </authorList>
    </citation>
    <scope>NUCLEOTIDE SEQUENCE</scope>
    <source>
        <strain evidence="2">RN2-1</strain>
    </source>
</reference>
<keyword evidence="3" id="KW-1185">Reference proteome</keyword>
<protein>
    <submittedName>
        <fullName evidence="2">Uncharacterized protein</fullName>
    </submittedName>
</protein>
<comment type="caution">
    <text evidence="2">The sequence shown here is derived from an EMBL/GenBank/DDBJ whole genome shotgun (WGS) entry which is preliminary data.</text>
</comment>
<reference evidence="2" key="2">
    <citation type="submission" date="2022-10" db="EMBL/GenBank/DDBJ databases">
        <authorList>
            <person name="Trinh H.N."/>
        </authorList>
    </citation>
    <scope>NUCLEOTIDE SEQUENCE</scope>
    <source>
        <strain evidence="2">RN2-1</strain>
    </source>
</reference>
<dbReference type="AlphaFoldDB" id="A0AA42CDF1"/>
<evidence type="ECO:0000313" key="2">
    <source>
        <dbReference type="EMBL" id="MCW3474783.1"/>
    </source>
</evidence>
<accession>A0AA42CDF1</accession>
<feature type="region of interest" description="Disordered" evidence="1">
    <location>
        <begin position="1"/>
        <end position="35"/>
    </location>
</feature>
<name>A0AA42CDF1_9PROT</name>